<dbReference type="Gramene" id="TraesARI2D03G01312370.1">
    <property type="protein sequence ID" value="TraesARI2D03G01312370.1"/>
    <property type="gene ID" value="TraesARI2D03G01312370"/>
</dbReference>
<dbReference type="Gramene" id="TraesLAC2D03G01244570.1">
    <property type="protein sequence ID" value="TraesLAC2D03G01244570.1"/>
    <property type="gene ID" value="TraesLAC2D03G01244570"/>
</dbReference>
<feature type="transmembrane region" description="Helical" evidence="3">
    <location>
        <begin position="198"/>
        <end position="221"/>
    </location>
</feature>
<sequence length="946" mass="105316">MFTGARRSSAGSSGDQEGMGDKLDALSEELRRRPEVRILNKYAVSMAYIRIGVKNMGALALLWATVVLLGGFVSDLRRIDFWYLTIIAFIQAAGLSDALGDDRLMFFGHWVDSLMRNIISWGEKHHDKRKLPMRQWLKRQINILRLKIIDITLSMLFFPVECFAAYGPIICFVLSLLRLRKQDYGIADGEANMEPGLTLFYCLSLAQSAFSFLSMIIGAVAEEKLVEYVSQQYGFSPKVLGGYLDKTKQICLNNAASTVSWNLIAYGADLLDSQLPEDYVSGGRVLTMLIDQDTPLAITWLLNLSPIHRIQKLIGTLAWGSPAEQEMRCHAARIVEHLAGHLNLAHFPGALECISSLFDTSYHNNADQEALHSPFLTERSKQRKRRGFLNENFAGNPWEDKDGNKKDDGGKDGSFTMFTNIITAKNPRERHDAAAQYNKERSAAQKFNKERENYKGTDKDLVLLGLRILEKLAHNRHNCTLIYNTKDILSKIVAPVSSNKLEEDIKSNATWTKVIGGSLKVVSQLMGSSGSTSVKMRRLIANNSNAVTNLEAVLDMDMKSNSVIKLQIQAIDVLTQLALHHPANNSATKIRDKIIERALHIFLTTGWIEDYLKDEKMKLDNTLPTSSILTYMISVEKRAAEAHVEKRMKEAKETASRLKEKAGEALAMLSSDSEAVKSFTGCKNNEVVRLTELLNSKTSATDTTIPIEITIGCRISAAVILKHLSNYDKKPTLRMVLTELLPMQAELSSTTMPSCWERAIPCIKASRNKIGNPGNTVKDKPSNSQSHHIQQYEERRLQAELLSFVATIRANNNLDFATILMSLTPPATKEDFVVRLKNMVEDSMYATPACLAIQKLTCKMVIEFIQQHDENVEVIGRHDIVGALLEASEMMVVLESSMLFAGVDRDCHGVPLKPLSSVLAKNAEDLLAQKKQALGVNIAPATASAP</sequence>
<dbReference type="Gramene" id="TraesSYM2D03G01311100.1">
    <property type="protein sequence ID" value="TraesSYM2D03G01311100.1"/>
    <property type="gene ID" value="TraesSYM2D03G01311100"/>
</dbReference>
<feature type="transmembrane region" description="Helical" evidence="3">
    <location>
        <begin position="156"/>
        <end position="177"/>
    </location>
</feature>
<evidence type="ECO:0000256" key="3">
    <source>
        <dbReference type="SAM" id="Phobius"/>
    </source>
</evidence>
<dbReference type="Gramene" id="TraesCS2D03G1238200.1">
    <property type="protein sequence ID" value="TraesCS2D03G1238200.1.CDS"/>
    <property type="gene ID" value="TraesCS2D03G1238200"/>
</dbReference>
<keyword evidence="3" id="KW-1133">Transmembrane helix</keyword>
<protein>
    <submittedName>
        <fullName evidence="4">Uncharacterized protein</fullName>
    </submittedName>
</protein>
<dbReference type="Gramene" id="TraesJUL2D03G01304140.1">
    <property type="protein sequence ID" value="TraesJUL2D03G01304140.1"/>
    <property type="gene ID" value="TraesJUL2D03G01304140"/>
</dbReference>
<keyword evidence="3" id="KW-0812">Transmembrane</keyword>
<dbReference type="SUPFAM" id="SSF48371">
    <property type="entry name" value="ARM repeat"/>
    <property type="match status" value="1"/>
</dbReference>
<feature type="compositionally biased region" description="Low complexity" evidence="2">
    <location>
        <begin position="1"/>
        <end position="14"/>
    </location>
</feature>
<feature type="coiled-coil region" evidence="1">
    <location>
        <begin position="641"/>
        <end position="668"/>
    </location>
</feature>
<dbReference type="OMA" id="HPANNSA"/>
<keyword evidence="1" id="KW-0175">Coiled coil</keyword>
<feature type="region of interest" description="Disordered" evidence="2">
    <location>
        <begin position="771"/>
        <end position="790"/>
    </location>
</feature>
<dbReference type="OrthoDB" id="695033at2759"/>
<evidence type="ECO:0000256" key="1">
    <source>
        <dbReference type="SAM" id="Coils"/>
    </source>
</evidence>
<dbReference type="PANTHER" id="PTHR33115:SF69">
    <property type="entry name" value="GENOME ASSEMBLY, CHROMOSOME: II"/>
    <property type="match status" value="1"/>
</dbReference>
<accession>A0A1D5UPU1</accession>
<dbReference type="Gramene" id="TraesCS2D02G555900.1">
    <property type="protein sequence ID" value="TraesCS2D02G555900.1"/>
    <property type="gene ID" value="TraesCS2D02G555900"/>
</dbReference>
<organism evidence="4">
    <name type="scientific">Triticum aestivum</name>
    <name type="common">Wheat</name>
    <dbReference type="NCBI Taxonomy" id="4565"/>
    <lineage>
        <taxon>Eukaryota</taxon>
        <taxon>Viridiplantae</taxon>
        <taxon>Streptophyta</taxon>
        <taxon>Embryophyta</taxon>
        <taxon>Tracheophyta</taxon>
        <taxon>Spermatophyta</taxon>
        <taxon>Magnoliopsida</taxon>
        <taxon>Liliopsida</taxon>
        <taxon>Poales</taxon>
        <taxon>Poaceae</taxon>
        <taxon>BOP clade</taxon>
        <taxon>Pooideae</taxon>
        <taxon>Triticodae</taxon>
        <taxon>Triticeae</taxon>
        <taxon>Triticinae</taxon>
        <taxon>Triticum</taxon>
    </lineage>
</organism>
<feature type="transmembrane region" description="Helical" evidence="3">
    <location>
        <begin position="56"/>
        <end position="74"/>
    </location>
</feature>
<evidence type="ECO:0000313" key="5">
    <source>
        <dbReference type="Proteomes" id="UP000019116"/>
    </source>
</evidence>
<dbReference type="PANTHER" id="PTHR33115">
    <property type="entry name" value="ARM REPEAT SUPERFAMILY PROTEIN"/>
    <property type="match status" value="1"/>
</dbReference>
<dbReference type="Proteomes" id="UP000019116">
    <property type="component" value="Chromosome 2D"/>
</dbReference>
<keyword evidence="3" id="KW-0472">Membrane</keyword>
<dbReference type="Gramene" id="TraesROB_scaffold_066388_01G000100.1">
    <property type="protein sequence ID" value="TraesROB_scaffold_066388_01G000100.1"/>
    <property type="gene ID" value="TraesROB_scaffold_066388_01G000100"/>
</dbReference>
<dbReference type="Gramene" id="TraesPARA_EIv1.0_0758020.1">
    <property type="protein sequence ID" value="TraesPARA_EIv1.0_0758020.1.CDS"/>
    <property type="gene ID" value="TraesPARA_EIv1.0_0758020"/>
</dbReference>
<feature type="region of interest" description="Disordered" evidence="2">
    <location>
        <begin position="382"/>
        <end position="412"/>
    </location>
</feature>
<dbReference type="RefSeq" id="XP_044329302.1">
    <property type="nucleotide sequence ID" value="XM_044473367.1"/>
</dbReference>
<dbReference type="Gramene" id="TraesLDM2D03G01293510.1">
    <property type="protein sequence ID" value="TraesLDM2D03G01293510.1"/>
    <property type="gene ID" value="TraesLDM2D03G01293510"/>
</dbReference>
<dbReference type="AlphaFoldDB" id="A0A1D5UPU1"/>
<dbReference type="GeneID" id="123050594"/>
<proteinExistence type="predicted"/>
<gene>
    <name evidence="4" type="primary">LOC123050594</name>
</gene>
<name>A0A1D5UPU1_WHEAT</name>
<evidence type="ECO:0000256" key="2">
    <source>
        <dbReference type="SAM" id="MobiDB-lite"/>
    </source>
</evidence>
<dbReference type="Gramene" id="TraesWEE_scaffold_110386_01G000200.1">
    <property type="protein sequence ID" value="TraesWEE_scaffold_110386_01G000200.1"/>
    <property type="gene ID" value="TraesWEE_scaffold_110386_01G000200"/>
</dbReference>
<reference evidence="4" key="1">
    <citation type="submission" date="2018-08" db="EMBL/GenBank/DDBJ databases">
        <authorList>
            <person name="Rossello M."/>
        </authorList>
    </citation>
    <scope>NUCLEOTIDE SEQUENCE [LARGE SCALE GENOMIC DNA]</scope>
    <source>
        <strain evidence="4">cv. Chinese Spring</strain>
    </source>
</reference>
<evidence type="ECO:0000313" key="4">
    <source>
        <dbReference type="EnsemblPlants" id="TraesCS2D02G555900.1"/>
    </source>
</evidence>
<dbReference type="Gramene" id="TraesSTA2D03G01281490.1">
    <property type="protein sequence ID" value="TraesSTA2D03G01281490.1"/>
    <property type="gene ID" value="TraesSTA2D03G01281490"/>
</dbReference>
<dbReference type="Gramene" id="TraesNOR2D03G01309290.1">
    <property type="protein sequence ID" value="TraesNOR2D03G01309290.1"/>
    <property type="gene ID" value="TraesNOR2D03G01309290"/>
</dbReference>
<keyword evidence="5" id="KW-1185">Reference proteome</keyword>
<reference evidence="4" key="2">
    <citation type="submission" date="2018-10" db="UniProtKB">
        <authorList>
            <consortium name="EnsemblPlants"/>
        </authorList>
    </citation>
    <scope>IDENTIFICATION</scope>
</reference>
<dbReference type="EnsemblPlants" id="TraesCS2D02G555900.1">
    <property type="protein sequence ID" value="TraesCS2D02G555900.1"/>
    <property type="gene ID" value="TraesCS2D02G555900"/>
</dbReference>
<dbReference type="InterPro" id="IPR016024">
    <property type="entry name" value="ARM-type_fold"/>
</dbReference>
<dbReference type="Gramene" id="TraesCAD_scaffold_113311_01G000200.1">
    <property type="protein sequence ID" value="TraesCAD_scaffold_113311_01G000200.1"/>
    <property type="gene ID" value="TraesCAD_scaffold_113311_01G000200"/>
</dbReference>
<dbReference type="ExpressionAtlas" id="A0A1D5UPU1">
    <property type="expression patterns" value="baseline"/>
</dbReference>
<dbReference type="Gramene" id="TraesCLE_scaffold_113924_01G000100.1">
    <property type="protein sequence ID" value="TraesCLE_scaffold_113924_01G000100.1"/>
    <property type="gene ID" value="TraesCLE_scaffold_113924_01G000100"/>
</dbReference>
<feature type="region of interest" description="Disordered" evidence="2">
    <location>
        <begin position="1"/>
        <end position="20"/>
    </location>
</feature>
<feature type="compositionally biased region" description="Basic and acidic residues" evidence="2">
    <location>
        <begin position="398"/>
        <end position="411"/>
    </location>
</feature>
<dbReference type="Gramene" id="TraesJAG2D03G01301320.1">
    <property type="protein sequence ID" value="TraesJAG2D03G01301320.1"/>
    <property type="gene ID" value="TraesJAG2D03G01301320"/>
</dbReference>
<dbReference type="STRING" id="4565.A0A1D5UPU1"/>